<evidence type="ECO:0000256" key="10">
    <source>
        <dbReference type="ARBA" id="ARBA00053324"/>
    </source>
</evidence>
<dbReference type="KEGG" id="omr:OXIME_001390"/>
<dbReference type="EMBL" id="CP133772">
    <property type="protein sequence ID" value="WYY00806.1"/>
    <property type="molecule type" value="Genomic_DNA"/>
</dbReference>
<dbReference type="GO" id="GO:0042277">
    <property type="term" value="F:peptide binding"/>
    <property type="evidence" value="ECO:0007669"/>
    <property type="project" value="TreeGrafter"/>
</dbReference>
<evidence type="ECO:0000256" key="11">
    <source>
        <dbReference type="PIRSR" id="PIRSR634016-1"/>
    </source>
</evidence>
<dbReference type="GO" id="GO:0016020">
    <property type="term" value="C:membrane"/>
    <property type="evidence" value="ECO:0007669"/>
    <property type="project" value="TreeGrafter"/>
</dbReference>
<keyword evidence="7 14" id="KW-0378">Hydrolase</keyword>
<dbReference type="GeneID" id="95968127"/>
<dbReference type="GO" id="GO:0006508">
    <property type="term" value="P:proteolysis"/>
    <property type="evidence" value="ECO:0007669"/>
    <property type="project" value="UniProtKB-KW"/>
</dbReference>
<dbReference type="AlphaFoldDB" id="A0AAX4NHB2"/>
<keyword evidence="3 14" id="KW-0031">Aminopeptidase</keyword>
<evidence type="ECO:0000256" key="3">
    <source>
        <dbReference type="ARBA" id="ARBA00022438"/>
    </source>
</evidence>
<evidence type="ECO:0000256" key="6">
    <source>
        <dbReference type="ARBA" id="ARBA00022723"/>
    </source>
</evidence>
<feature type="site" description="Transition state stabilizer" evidence="13">
    <location>
        <position position="360"/>
    </location>
</feature>
<dbReference type="PANTHER" id="PTHR11533:SF174">
    <property type="entry name" value="PUROMYCIN-SENSITIVE AMINOPEPTIDASE-RELATED"/>
    <property type="match status" value="1"/>
</dbReference>
<evidence type="ECO:0000313" key="18">
    <source>
        <dbReference type="EMBL" id="WYY00806.1"/>
    </source>
</evidence>
<dbReference type="InterPro" id="IPR034016">
    <property type="entry name" value="M1_APN-typ"/>
</dbReference>
<dbReference type="Gene3D" id="2.60.40.1730">
    <property type="entry name" value="tricorn interacting facor f3 domain"/>
    <property type="match status" value="1"/>
</dbReference>
<protein>
    <recommendedName>
        <fullName evidence="14">Aminopeptidase</fullName>
        <ecNumber evidence="14">3.4.11.-</ecNumber>
    </recommendedName>
</protein>
<feature type="domain" description="ERAP1-like C-terminal" evidence="16">
    <location>
        <begin position="484"/>
        <end position="749"/>
    </location>
</feature>
<evidence type="ECO:0000256" key="5">
    <source>
        <dbReference type="ARBA" id="ARBA00022670"/>
    </source>
</evidence>
<dbReference type="Gene3D" id="2.60.40.1910">
    <property type="match status" value="1"/>
</dbReference>
<dbReference type="GO" id="GO:0005615">
    <property type="term" value="C:extracellular space"/>
    <property type="evidence" value="ECO:0007669"/>
    <property type="project" value="TreeGrafter"/>
</dbReference>
<accession>A0AAX4NHB2</accession>
<dbReference type="Pfam" id="PF01433">
    <property type="entry name" value="Peptidase_M1"/>
    <property type="match status" value="1"/>
</dbReference>
<dbReference type="InterPro" id="IPR027268">
    <property type="entry name" value="Peptidase_M4/M1_CTD_sf"/>
</dbReference>
<comment type="function">
    <text evidence="10">Proteases F1, F2 and F3 degrade oligopeptides produced by Tricorn (themselves probably produced by the proteasome), yielding free amino acids.</text>
</comment>
<evidence type="ECO:0000256" key="14">
    <source>
        <dbReference type="RuleBase" id="RU364040"/>
    </source>
</evidence>
<dbReference type="FunFam" id="1.10.390.10:FF:000006">
    <property type="entry name" value="Puromycin-sensitive aminopeptidase"/>
    <property type="match status" value="1"/>
</dbReference>
<feature type="binding site" evidence="12">
    <location>
        <position position="278"/>
    </location>
    <ligand>
        <name>Zn(2+)</name>
        <dbReference type="ChEBI" id="CHEBI:29105"/>
        <note>catalytic</note>
    </ligand>
</feature>
<reference evidence="18 19" key="1">
    <citation type="submission" date="2023-09" db="EMBL/GenBank/DDBJ databases">
        <authorList>
            <person name="Golyshina O.V."/>
            <person name="Lunev E.A."/>
            <person name="Bargiela R."/>
            <person name="Gaines M.C."/>
            <person name="Daum B."/>
            <person name="Bale N.J."/>
            <person name="Koenen M."/>
            <person name="Sinninghe Damst J.S."/>
            <person name="Yakimov M."/>
            <person name="Golyshin P.N."/>
        </authorList>
    </citation>
    <scope>NUCLEOTIDE SEQUENCE [LARGE SCALE GENOMIC DNA]</scope>
    <source>
        <strain evidence="18 19">M1</strain>
    </source>
</reference>
<feature type="binding site" evidence="12">
    <location>
        <position position="274"/>
    </location>
    <ligand>
        <name>Zn(2+)</name>
        <dbReference type="ChEBI" id="CHEBI:29105"/>
        <note>catalytic</note>
    </ligand>
</feature>
<evidence type="ECO:0000256" key="12">
    <source>
        <dbReference type="PIRSR" id="PIRSR634016-3"/>
    </source>
</evidence>
<evidence type="ECO:0000256" key="1">
    <source>
        <dbReference type="ARBA" id="ARBA00004496"/>
    </source>
</evidence>
<proteinExistence type="inferred from homology"/>
<dbReference type="PRINTS" id="PR00756">
    <property type="entry name" value="ALADIPTASE"/>
</dbReference>
<evidence type="ECO:0000259" key="16">
    <source>
        <dbReference type="Pfam" id="PF11838"/>
    </source>
</evidence>
<evidence type="ECO:0000256" key="9">
    <source>
        <dbReference type="ARBA" id="ARBA00023049"/>
    </source>
</evidence>
<sequence length="794" mass="89879">MEIETYRISLMIDENLSEYEGLENIKMKVKDEKIVLNSVDIDVKEISVNGEPVKFSMNKEKEELNLEGIYRGELDVQVKFRAKVGQTLMGMYQAGSSEHKMISTQFESTGARRSFPCVDNPGYKAVFYVSLTIPEEYEAISNMPVEATEKNGKFRKVSFKPTPRMSTYLLYMGVAKFTQFSRKFHDMEIILAGPKGTLGEPDKPIKFAEESVRYYEDYFGIKYALPKMHLISVPEFGAGAMENWGAITFREVLLLVNSNTSTSTMRRIGEVIAHEIAHQWFGDLVTMKWWNDLWLNESFATFMAFKVMDHDHPEWDMWGDFLLSETTGAMMGDSLEQSHPIDADVKDPNDVAQIFDEISYGKGASILRMIEAYVGQENFRKGISRYLREHSYGNAKGSDLWTAIEKESRTSVTSVMEAWIKRMGYPVIEVSGKDNKISLKQKQFRLNGTTTDQIWPVPVTALGKNGKISILLDTASKEVDVDGFIKLNVDQTGFYRVNYSDNLFENIKSNLSKISKYDRFGIISDLFANTLSGNITLAKYLERVSGFFSETEYIVVQEIASQLGVLNNLFHDRKDLEEISKKFYRNQLSRLGEKKKGEDGNISILRGSISNYLAVLDNDYAKDISRDFNRFENLDPDISGAVAVAYAVSTNDLEGIMGMFRSTKGDENKLKLIAAMGRITGKSNLDKIMGLIKSGEIKKQDSIRFYSSAIVPWENRDFILESLKQIVEGLDEIFVGTGYTSSYLESAIPLIGMKNKAGLDTVLPKITRPTTEKGIKKGTELLAIYQKMLDKNKL</sequence>
<dbReference type="Gene3D" id="1.25.50.20">
    <property type="match status" value="1"/>
</dbReference>
<dbReference type="EC" id="3.4.11.-" evidence="14"/>
<evidence type="ECO:0000256" key="4">
    <source>
        <dbReference type="ARBA" id="ARBA00022490"/>
    </source>
</evidence>
<dbReference type="SUPFAM" id="SSF55486">
    <property type="entry name" value="Metalloproteases ('zincins'), catalytic domain"/>
    <property type="match status" value="1"/>
</dbReference>
<dbReference type="Pfam" id="PF11838">
    <property type="entry name" value="ERAP1_C"/>
    <property type="match status" value="1"/>
</dbReference>
<feature type="domain" description="Peptidase M1 membrane alanine aminopeptidase" evidence="15">
    <location>
        <begin position="208"/>
        <end position="419"/>
    </location>
</feature>
<evidence type="ECO:0000256" key="2">
    <source>
        <dbReference type="ARBA" id="ARBA00010136"/>
    </source>
</evidence>
<keyword evidence="9 14" id="KW-0482">Metalloprotease</keyword>
<evidence type="ECO:0000259" key="15">
    <source>
        <dbReference type="Pfam" id="PF01433"/>
    </source>
</evidence>
<keyword evidence="19" id="KW-1185">Reference proteome</keyword>
<dbReference type="SUPFAM" id="SSF63737">
    <property type="entry name" value="Leukotriene A4 hydrolase N-terminal domain"/>
    <property type="match status" value="1"/>
</dbReference>
<comment type="subcellular location">
    <subcellularLocation>
        <location evidence="1">Cytoplasm</location>
    </subcellularLocation>
</comment>
<dbReference type="GO" id="GO:0005737">
    <property type="term" value="C:cytoplasm"/>
    <property type="evidence" value="ECO:0007669"/>
    <property type="project" value="UniProtKB-SubCell"/>
</dbReference>
<dbReference type="Proteomes" id="UP001451606">
    <property type="component" value="Chromosome"/>
</dbReference>
<evidence type="ECO:0000259" key="17">
    <source>
        <dbReference type="Pfam" id="PF17900"/>
    </source>
</evidence>
<dbReference type="InterPro" id="IPR045357">
    <property type="entry name" value="Aminopeptidase_N-like_N"/>
</dbReference>
<evidence type="ECO:0000256" key="7">
    <source>
        <dbReference type="ARBA" id="ARBA00022801"/>
    </source>
</evidence>
<dbReference type="CDD" id="cd09601">
    <property type="entry name" value="M1_APN-Q_like"/>
    <property type="match status" value="1"/>
</dbReference>
<dbReference type="GO" id="GO:0043171">
    <property type="term" value="P:peptide catabolic process"/>
    <property type="evidence" value="ECO:0007669"/>
    <property type="project" value="TreeGrafter"/>
</dbReference>
<keyword evidence="4" id="KW-0963">Cytoplasm</keyword>
<dbReference type="PANTHER" id="PTHR11533">
    <property type="entry name" value="PROTEASE M1 ZINC METALLOPROTEASE"/>
    <property type="match status" value="1"/>
</dbReference>
<evidence type="ECO:0000256" key="8">
    <source>
        <dbReference type="ARBA" id="ARBA00022833"/>
    </source>
</evidence>
<dbReference type="Pfam" id="PF17900">
    <property type="entry name" value="Peptidase_M1_N"/>
    <property type="match status" value="1"/>
</dbReference>
<dbReference type="InterPro" id="IPR024571">
    <property type="entry name" value="ERAP1-like_C_dom"/>
</dbReference>
<evidence type="ECO:0000313" key="19">
    <source>
        <dbReference type="Proteomes" id="UP001451606"/>
    </source>
</evidence>
<dbReference type="Gene3D" id="1.10.390.10">
    <property type="entry name" value="Neutral Protease Domain 2"/>
    <property type="match status" value="1"/>
</dbReference>
<feature type="binding site" evidence="12">
    <location>
        <position position="297"/>
    </location>
    <ligand>
        <name>Zn(2+)</name>
        <dbReference type="ChEBI" id="CHEBI:29105"/>
        <note>catalytic</note>
    </ligand>
</feature>
<keyword evidence="8 12" id="KW-0862">Zinc</keyword>
<dbReference type="InterPro" id="IPR042097">
    <property type="entry name" value="Aminopeptidase_N-like_N_sf"/>
</dbReference>
<keyword evidence="5 14" id="KW-0645">Protease</keyword>
<gene>
    <name evidence="18" type="ORF">OXIME_001390</name>
</gene>
<dbReference type="InterPro" id="IPR001930">
    <property type="entry name" value="Peptidase_M1"/>
</dbReference>
<comment type="cofactor">
    <cofactor evidence="12 14">
        <name>Zn(2+)</name>
        <dbReference type="ChEBI" id="CHEBI:29105"/>
    </cofactor>
    <text evidence="12 14">Binds 1 zinc ion per subunit.</text>
</comment>
<dbReference type="InterPro" id="IPR050344">
    <property type="entry name" value="Peptidase_M1_aminopeptidases"/>
</dbReference>
<dbReference type="GO" id="GO:0008270">
    <property type="term" value="F:zinc ion binding"/>
    <property type="evidence" value="ECO:0007669"/>
    <property type="project" value="UniProtKB-UniRule"/>
</dbReference>
<keyword evidence="6 12" id="KW-0479">Metal-binding</keyword>
<comment type="similarity">
    <text evidence="2 14">Belongs to the peptidase M1 family.</text>
</comment>
<dbReference type="InterPro" id="IPR014782">
    <property type="entry name" value="Peptidase_M1_dom"/>
</dbReference>
<evidence type="ECO:0000256" key="13">
    <source>
        <dbReference type="PIRSR" id="PIRSR634016-4"/>
    </source>
</evidence>
<feature type="active site" description="Proton acceptor" evidence="11">
    <location>
        <position position="275"/>
    </location>
</feature>
<dbReference type="GO" id="GO:0070006">
    <property type="term" value="F:metalloaminopeptidase activity"/>
    <property type="evidence" value="ECO:0007669"/>
    <property type="project" value="TreeGrafter"/>
</dbReference>
<organism evidence="18 19">
    <name type="scientific">Oxyplasma meridianum</name>
    <dbReference type="NCBI Taxonomy" id="3073602"/>
    <lineage>
        <taxon>Archaea</taxon>
        <taxon>Methanobacteriati</taxon>
        <taxon>Thermoplasmatota</taxon>
        <taxon>Thermoplasmata</taxon>
        <taxon>Thermoplasmatales</taxon>
        <taxon>Thermoplasmataceae</taxon>
        <taxon>Oxyplasma</taxon>
    </lineage>
</organism>
<dbReference type="RefSeq" id="WP_393971135.1">
    <property type="nucleotide sequence ID" value="NZ_CP133772.1"/>
</dbReference>
<feature type="domain" description="Aminopeptidase N-like N-terminal" evidence="17">
    <location>
        <begin position="4"/>
        <end position="169"/>
    </location>
</feature>
<name>A0AAX4NHB2_9ARCH</name>